<organism evidence="2">
    <name type="scientific">Leptospira borgpetersenii serovar Ballum</name>
    <dbReference type="NCBI Taxonomy" id="280505"/>
    <lineage>
        <taxon>Bacteria</taxon>
        <taxon>Pseudomonadati</taxon>
        <taxon>Spirochaetota</taxon>
        <taxon>Spirochaetia</taxon>
        <taxon>Leptospirales</taxon>
        <taxon>Leptospiraceae</taxon>
        <taxon>Leptospira</taxon>
    </lineage>
</organism>
<dbReference type="InterPro" id="IPR011322">
    <property type="entry name" value="N-reg_PII-like_a/b"/>
</dbReference>
<dbReference type="PANTHER" id="PTHR23419:SF8">
    <property type="entry name" value="FI09726P"/>
    <property type="match status" value="1"/>
</dbReference>
<dbReference type="PANTHER" id="PTHR23419">
    <property type="entry name" value="DIVALENT CATION TOLERANCE CUTA-RELATED"/>
    <property type="match status" value="1"/>
</dbReference>
<dbReference type="Pfam" id="PF03091">
    <property type="entry name" value="CutA1"/>
    <property type="match status" value="1"/>
</dbReference>
<dbReference type="SUPFAM" id="SSF54913">
    <property type="entry name" value="GlnB-like"/>
    <property type="match status" value="1"/>
</dbReference>
<proteinExistence type="inferred from homology"/>
<dbReference type="AlphaFoldDB" id="A0A0S2IWE6"/>
<dbReference type="GO" id="GO:0005507">
    <property type="term" value="F:copper ion binding"/>
    <property type="evidence" value="ECO:0007669"/>
    <property type="project" value="TreeGrafter"/>
</dbReference>
<comment type="similarity">
    <text evidence="1">Belongs to the CutA family.</text>
</comment>
<evidence type="ECO:0000313" key="3">
    <source>
        <dbReference type="Proteomes" id="UP000058857"/>
    </source>
</evidence>
<protein>
    <submittedName>
        <fullName evidence="2">Divalent cation tolerance protein, CutA1 family</fullName>
    </submittedName>
</protein>
<dbReference type="PATRIC" id="fig|280505.15.peg.3710"/>
<dbReference type="Proteomes" id="UP000058857">
    <property type="component" value="Chromosome 1"/>
</dbReference>
<dbReference type="Gene3D" id="3.30.70.120">
    <property type="match status" value="1"/>
</dbReference>
<name>A0A0S2IWE6_LEPBO</name>
<dbReference type="EMBL" id="CP012029">
    <property type="protein sequence ID" value="ALO27969.1"/>
    <property type="molecule type" value="Genomic_DNA"/>
</dbReference>
<dbReference type="InterPro" id="IPR015867">
    <property type="entry name" value="N-reg_PII/ATP_PRibTrfase_C"/>
</dbReference>
<evidence type="ECO:0000313" key="2">
    <source>
        <dbReference type="EMBL" id="ALO27969.1"/>
    </source>
</evidence>
<evidence type="ECO:0000256" key="1">
    <source>
        <dbReference type="ARBA" id="ARBA00010169"/>
    </source>
</evidence>
<reference evidence="2 3" key="1">
    <citation type="journal article" date="2015" name="PLoS Negl. Trop. Dis.">
        <title>Distribution of Plasmids in Distinct Leptospira Pathogenic Species.</title>
        <authorList>
            <person name="Wang Y."/>
            <person name="Zhuang X."/>
            <person name="Zhong Y."/>
            <person name="Zhang C."/>
            <person name="Zhang Y."/>
            <person name="Zeng L."/>
            <person name="Zhu Y."/>
            <person name="He P."/>
            <person name="Dong K."/>
            <person name="Pal U."/>
            <person name="Guo X."/>
            <person name="Qin J."/>
        </authorList>
    </citation>
    <scope>NUCLEOTIDE SEQUENCE [LARGE SCALE GENOMIC DNA]</scope>
    <source>
        <strain evidence="2 3">56604</strain>
    </source>
</reference>
<gene>
    <name evidence="2" type="ORF">LBBP_03807</name>
</gene>
<sequence length="114" mass="13086">MFAFKENEMEARLVYVTVGNEKEAIKIGKTVVKERLAACANILPKIKSIYHWEKKLVEDNEAVLILKTKSELITELTLRIKSLHSYSVPCVVSLPLLEGNREYFSWIFSEVIAE</sequence>
<accession>A0A0S2IWE6</accession>
<dbReference type="InterPro" id="IPR004323">
    <property type="entry name" value="Ion_tolerance_CutA"/>
</dbReference>
<dbReference type="GO" id="GO:0010038">
    <property type="term" value="P:response to metal ion"/>
    <property type="evidence" value="ECO:0007669"/>
    <property type="project" value="InterPro"/>
</dbReference>